<evidence type="ECO:0000313" key="10">
    <source>
        <dbReference type="Proteomes" id="UP001297600"/>
    </source>
</evidence>
<keyword evidence="5 7" id="KW-0472">Membrane</keyword>
<feature type="domain" description="Membrane transport protein MMPL" evidence="8">
    <location>
        <begin position="184"/>
        <end position="358"/>
    </location>
</feature>
<dbReference type="InterPro" id="IPR004869">
    <property type="entry name" value="MMPL_dom"/>
</dbReference>
<dbReference type="InterPro" id="IPR050545">
    <property type="entry name" value="Mycobact_MmpL"/>
</dbReference>
<feature type="transmembrane region" description="Helical" evidence="7">
    <location>
        <begin position="244"/>
        <end position="269"/>
    </location>
</feature>
<feature type="compositionally biased region" description="Basic residues" evidence="6">
    <location>
        <begin position="395"/>
        <end position="407"/>
    </location>
</feature>
<feature type="transmembrane region" description="Helical" evidence="7">
    <location>
        <begin position="219"/>
        <end position="237"/>
    </location>
</feature>
<dbReference type="Pfam" id="PF03176">
    <property type="entry name" value="MMPL"/>
    <property type="match status" value="1"/>
</dbReference>
<organism evidence="9 10">
    <name type="scientific">Mesosutterella porci</name>
    <dbReference type="NCBI Taxonomy" id="2915351"/>
    <lineage>
        <taxon>Bacteria</taxon>
        <taxon>Pseudomonadati</taxon>
        <taxon>Pseudomonadota</taxon>
        <taxon>Betaproteobacteria</taxon>
        <taxon>Burkholderiales</taxon>
        <taxon>Sutterellaceae</taxon>
        <taxon>Mesosutterella</taxon>
    </lineage>
</organism>
<dbReference type="Proteomes" id="UP001297600">
    <property type="component" value="Unassembled WGS sequence"/>
</dbReference>
<accession>A0ABS9MQS5</accession>
<comment type="subcellular location">
    <subcellularLocation>
        <location evidence="1">Cell membrane</location>
        <topology evidence="1">Multi-pass membrane protein</topology>
    </subcellularLocation>
</comment>
<dbReference type="SUPFAM" id="SSF82866">
    <property type="entry name" value="Multidrug efflux transporter AcrB transmembrane domain"/>
    <property type="match status" value="1"/>
</dbReference>
<evidence type="ECO:0000256" key="7">
    <source>
        <dbReference type="SAM" id="Phobius"/>
    </source>
</evidence>
<comment type="caution">
    <text evidence="9">The sequence shown here is derived from an EMBL/GenBank/DDBJ whole genome shotgun (WGS) entry which is preliminary data.</text>
</comment>
<dbReference type="Gene3D" id="1.20.1640.10">
    <property type="entry name" value="Multidrug efflux transporter AcrB transmembrane domain"/>
    <property type="match status" value="1"/>
</dbReference>
<feature type="compositionally biased region" description="Low complexity" evidence="6">
    <location>
        <begin position="408"/>
        <end position="420"/>
    </location>
</feature>
<feature type="transmembrane region" description="Helical" evidence="7">
    <location>
        <begin position="365"/>
        <end position="383"/>
    </location>
</feature>
<evidence type="ECO:0000256" key="3">
    <source>
        <dbReference type="ARBA" id="ARBA00022692"/>
    </source>
</evidence>
<evidence type="ECO:0000313" key="9">
    <source>
        <dbReference type="EMBL" id="MCG5030585.1"/>
    </source>
</evidence>
<feature type="region of interest" description="Disordered" evidence="6">
    <location>
        <begin position="395"/>
        <end position="420"/>
    </location>
</feature>
<dbReference type="EMBL" id="JAKNCT010000004">
    <property type="protein sequence ID" value="MCG5030585.1"/>
    <property type="molecule type" value="Genomic_DNA"/>
</dbReference>
<evidence type="ECO:0000256" key="2">
    <source>
        <dbReference type="ARBA" id="ARBA00022475"/>
    </source>
</evidence>
<evidence type="ECO:0000256" key="4">
    <source>
        <dbReference type="ARBA" id="ARBA00022989"/>
    </source>
</evidence>
<dbReference type="PANTHER" id="PTHR33406">
    <property type="entry name" value="MEMBRANE PROTEIN MJ1562-RELATED"/>
    <property type="match status" value="1"/>
</dbReference>
<protein>
    <submittedName>
        <fullName evidence="9">MMPL family transporter</fullName>
    </submittedName>
</protein>
<feature type="transmembrane region" description="Helical" evidence="7">
    <location>
        <begin position="339"/>
        <end position="359"/>
    </location>
</feature>
<feature type="transmembrane region" description="Helical" evidence="7">
    <location>
        <begin position="314"/>
        <end position="332"/>
    </location>
</feature>
<dbReference type="RefSeq" id="WP_237978242.1">
    <property type="nucleotide sequence ID" value="NZ_JAKNCT010000004.1"/>
</dbReference>
<reference evidence="9 10" key="1">
    <citation type="submission" date="2022-02" db="EMBL/GenBank/DDBJ databases">
        <title>Mesosutterella porci, a novel member of the family Sutterellaceae from pig feces.</title>
        <authorList>
            <person name="Wylensek D."/>
            <person name="Clavel T."/>
        </authorList>
    </citation>
    <scope>NUCLEOTIDE SEQUENCE [LARGE SCALE GENOMIC DNA]</scope>
    <source>
        <strain evidence="10">oilRF-744-wt-GAM-9</strain>
    </source>
</reference>
<proteinExistence type="predicted"/>
<evidence type="ECO:0000256" key="6">
    <source>
        <dbReference type="SAM" id="MobiDB-lite"/>
    </source>
</evidence>
<sequence length="420" mass="44768">MKISQAGSIARRLLDGPARLAWGWLALAAFLVMALPRATITSDVMALLPQKPGTALEREMASAFASRMGRQLALTVSRPEAAAEAFCQKLSRTPGLEAVSCRLDPEAIARSSRFLFKHRAAFLSEAGRSRLRDGGREQTAWVASQLFSAMAGISADEVRRDPLLLMRSSTLAEGAEQGLAGRIRQAESEVAAAFPGTRFAAQGAIFYSEHAGECAKRDMTLLGGISAAALLAVLFATFRKVAPLALCCLYVAAGALAGIAATIAVFGGIHMITLVMSLSLIGTSTDYTTHFFTARMTADPQETPEATADRLRPVLLQALLTTCAAYAAMLFAPFTGLRLLGVFSVAGLAASFFTVIALWRRDWGLPAMVLGLVALFAAGGGCCRCRPMMTSRRCRRRSGSFRRRRPSSPRSPGAMPRSAG</sequence>
<evidence type="ECO:0000259" key="8">
    <source>
        <dbReference type="Pfam" id="PF03176"/>
    </source>
</evidence>
<keyword evidence="2" id="KW-1003">Cell membrane</keyword>
<name>A0ABS9MQS5_9BURK</name>
<keyword evidence="10" id="KW-1185">Reference proteome</keyword>
<keyword evidence="3 7" id="KW-0812">Transmembrane</keyword>
<evidence type="ECO:0000256" key="5">
    <source>
        <dbReference type="ARBA" id="ARBA00023136"/>
    </source>
</evidence>
<dbReference type="PANTHER" id="PTHR33406:SF13">
    <property type="entry name" value="MEMBRANE PROTEIN YDFJ"/>
    <property type="match status" value="1"/>
</dbReference>
<evidence type="ECO:0000256" key="1">
    <source>
        <dbReference type="ARBA" id="ARBA00004651"/>
    </source>
</evidence>
<keyword evidence="4 7" id="KW-1133">Transmembrane helix</keyword>
<gene>
    <name evidence="9" type="ORF">MAF45_03885</name>
</gene>